<protein>
    <submittedName>
        <fullName evidence="7">Membrane transporter</fullName>
    </submittedName>
</protein>
<evidence type="ECO:0000256" key="4">
    <source>
        <dbReference type="ARBA" id="ARBA00022989"/>
    </source>
</evidence>
<dbReference type="Gene3D" id="1.20.1250.20">
    <property type="entry name" value="MFS general substrate transporter like domains"/>
    <property type="match status" value="1"/>
</dbReference>
<keyword evidence="8" id="KW-1185">Reference proteome</keyword>
<reference evidence="7" key="2">
    <citation type="submission" date="2022-06" db="UniProtKB">
        <authorList>
            <consortium name="EnsemblMetazoa"/>
        </authorList>
    </citation>
    <scope>IDENTIFICATION</scope>
    <source>
        <strain evidence="7">PS312</strain>
    </source>
</reference>
<reference evidence="8" key="1">
    <citation type="journal article" date="2008" name="Nat. Genet.">
        <title>The Pristionchus pacificus genome provides a unique perspective on nematode lifestyle and parasitism.</title>
        <authorList>
            <person name="Dieterich C."/>
            <person name="Clifton S.W."/>
            <person name="Schuster L.N."/>
            <person name="Chinwalla A."/>
            <person name="Delehaunty K."/>
            <person name="Dinkelacker I."/>
            <person name="Fulton L."/>
            <person name="Fulton R."/>
            <person name="Godfrey J."/>
            <person name="Minx P."/>
            <person name="Mitreva M."/>
            <person name="Roeseler W."/>
            <person name="Tian H."/>
            <person name="Witte H."/>
            <person name="Yang S.P."/>
            <person name="Wilson R.K."/>
            <person name="Sommer R.J."/>
        </authorList>
    </citation>
    <scope>NUCLEOTIDE SEQUENCE [LARGE SCALE GENOMIC DNA]</scope>
    <source>
        <strain evidence="8">PS312</strain>
    </source>
</reference>
<dbReference type="Proteomes" id="UP000005239">
    <property type="component" value="Unassembled WGS sequence"/>
</dbReference>
<comment type="similarity">
    <text evidence="6">Belongs to the major facilitator superfamily. Spinster (TC 2.A.1.49) family.</text>
</comment>
<evidence type="ECO:0000256" key="2">
    <source>
        <dbReference type="ARBA" id="ARBA00022448"/>
    </source>
</evidence>
<proteinExistence type="inferred from homology"/>
<dbReference type="AlphaFoldDB" id="A0A2A6BC76"/>
<dbReference type="GO" id="GO:0022857">
    <property type="term" value="F:transmembrane transporter activity"/>
    <property type="evidence" value="ECO:0000318"/>
    <property type="project" value="GO_Central"/>
</dbReference>
<dbReference type="EnsemblMetazoa" id="PPA21933.1">
    <property type="protein sequence ID" value="PPA21933.1"/>
    <property type="gene ID" value="WBGene00111487"/>
</dbReference>
<dbReference type="InterPro" id="IPR020846">
    <property type="entry name" value="MFS_dom"/>
</dbReference>
<keyword evidence="2" id="KW-0813">Transport</keyword>
<dbReference type="PROSITE" id="PS50850">
    <property type="entry name" value="MFS"/>
    <property type="match status" value="1"/>
</dbReference>
<dbReference type="SUPFAM" id="SSF103473">
    <property type="entry name" value="MFS general substrate transporter"/>
    <property type="match status" value="1"/>
</dbReference>
<accession>A0A2A6BC76</accession>
<sequence>MDSQPKWRKIASVTLFSLLAHVNVADRFCIAGLIPQIQPYYSINDGQAGLLQTAFILAYVVFSLIATFIGDRFNRKWILLVANVAWILLMIASSFIPSNMFWLFLLLRSVSACGNAISFGVAVPMIGDLFQNDSSSRGYALMTFYWSLPIGSSAGILLCSVLSQYIDWQWTLRIWPAMAIILLLLITVFVEDSRIVDESRLTLRDVWDDLKIVFQVKSFVFTIIGQALNDLVIVSQVWYKTLLIQEAMDFQSNTTAEQVFHGQSFDAIQTVINIIVALSGLFGCLFAMWISQSWKSGRHIFSRIQTILAFPLVAMIGSLIALPTMVWMPYSLTIDIWLVYFLNGFNQFIPGGNNVISAEIVMDVIPASRRATATSILYVIAYLIGDCPGPYIVGAISDALRANSDDPEVRFYSLTHALFATSSLFLPTAIVFGLAAFFLKRERISTNEETNRLQLYDDQLQVENSEVDIEEEKN</sequence>
<comment type="subcellular location">
    <subcellularLocation>
        <location evidence="1">Membrane</location>
        <topology evidence="1">Multi-pass membrane protein</topology>
    </subcellularLocation>
</comment>
<dbReference type="PANTHER" id="PTHR23505:SF79">
    <property type="entry name" value="PROTEIN SPINSTER"/>
    <property type="match status" value="1"/>
</dbReference>
<keyword evidence="3" id="KW-0812">Transmembrane</keyword>
<accession>A0A8R1UDQ6</accession>
<dbReference type="InterPro" id="IPR036259">
    <property type="entry name" value="MFS_trans_sf"/>
</dbReference>
<evidence type="ECO:0000313" key="8">
    <source>
        <dbReference type="Proteomes" id="UP000005239"/>
    </source>
</evidence>
<evidence type="ECO:0000256" key="3">
    <source>
        <dbReference type="ARBA" id="ARBA00022692"/>
    </source>
</evidence>
<dbReference type="CDD" id="cd17328">
    <property type="entry name" value="MFS_spinster_like"/>
    <property type="match status" value="1"/>
</dbReference>
<dbReference type="OrthoDB" id="2544694at2759"/>
<keyword evidence="5" id="KW-0472">Membrane</keyword>
<dbReference type="InterPro" id="IPR011701">
    <property type="entry name" value="MFS"/>
</dbReference>
<evidence type="ECO:0000256" key="6">
    <source>
        <dbReference type="ARBA" id="ARBA00024338"/>
    </source>
</evidence>
<dbReference type="GO" id="GO:0016020">
    <property type="term" value="C:membrane"/>
    <property type="evidence" value="ECO:0000318"/>
    <property type="project" value="GO_Central"/>
</dbReference>
<keyword evidence="4" id="KW-1133">Transmembrane helix</keyword>
<evidence type="ECO:0000256" key="5">
    <source>
        <dbReference type="ARBA" id="ARBA00023136"/>
    </source>
</evidence>
<dbReference type="InterPro" id="IPR044770">
    <property type="entry name" value="MFS_spinster-like"/>
</dbReference>
<gene>
    <name evidence="7" type="primary">WBGene00111487</name>
</gene>
<evidence type="ECO:0000256" key="1">
    <source>
        <dbReference type="ARBA" id="ARBA00004141"/>
    </source>
</evidence>
<evidence type="ECO:0000313" key="7">
    <source>
        <dbReference type="EnsemblMetazoa" id="PPA21933.1"/>
    </source>
</evidence>
<name>A0A2A6BC76_PRIPA</name>
<dbReference type="Pfam" id="PF07690">
    <property type="entry name" value="MFS_1"/>
    <property type="match status" value="1"/>
</dbReference>
<organism evidence="7 8">
    <name type="scientific">Pristionchus pacificus</name>
    <name type="common">Parasitic nematode worm</name>
    <dbReference type="NCBI Taxonomy" id="54126"/>
    <lineage>
        <taxon>Eukaryota</taxon>
        <taxon>Metazoa</taxon>
        <taxon>Ecdysozoa</taxon>
        <taxon>Nematoda</taxon>
        <taxon>Chromadorea</taxon>
        <taxon>Rhabditida</taxon>
        <taxon>Rhabditina</taxon>
        <taxon>Diplogasteromorpha</taxon>
        <taxon>Diplogasteroidea</taxon>
        <taxon>Neodiplogasteridae</taxon>
        <taxon>Pristionchus</taxon>
    </lineage>
</organism>
<dbReference type="PANTHER" id="PTHR23505">
    <property type="entry name" value="SPINSTER"/>
    <property type="match status" value="1"/>
</dbReference>